<dbReference type="EMBL" id="JAPWDS010000001">
    <property type="protein sequence ID" value="KAJ5520325.1"/>
    <property type="molecule type" value="Genomic_DNA"/>
</dbReference>
<comment type="caution">
    <text evidence="1">The sequence shown here is derived from an EMBL/GenBank/DDBJ whole genome shotgun (WGS) entry which is preliminary data.</text>
</comment>
<evidence type="ECO:0000313" key="1">
    <source>
        <dbReference type="EMBL" id="KAJ5520325.1"/>
    </source>
</evidence>
<evidence type="ECO:0000313" key="2">
    <source>
        <dbReference type="Proteomes" id="UP001149954"/>
    </source>
</evidence>
<proteinExistence type="predicted"/>
<name>A0A9W9Y4Y9_9EURO</name>
<protein>
    <submittedName>
        <fullName evidence="1">Uncharacterized protein</fullName>
    </submittedName>
</protein>
<keyword evidence="2" id="KW-1185">Reference proteome</keyword>
<organism evidence="1 2">
    <name type="scientific">Penicillium fimorum</name>
    <dbReference type="NCBI Taxonomy" id="1882269"/>
    <lineage>
        <taxon>Eukaryota</taxon>
        <taxon>Fungi</taxon>
        <taxon>Dikarya</taxon>
        <taxon>Ascomycota</taxon>
        <taxon>Pezizomycotina</taxon>
        <taxon>Eurotiomycetes</taxon>
        <taxon>Eurotiomycetidae</taxon>
        <taxon>Eurotiales</taxon>
        <taxon>Aspergillaceae</taxon>
        <taxon>Penicillium</taxon>
    </lineage>
</organism>
<dbReference type="Proteomes" id="UP001149954">
    <property type="component" value="Unassembled WGS sequence"/>
</dbReference>
<reference evidence="1" key="2">
    <citation type="journal article" date="2023" name="IMA Fungus">
        <title>Comparative genomic study of the Penicillium genus elucidates a diverse pangenome and 15 lateral gene transfer events.</title>
        <authorList>
            <person name="Petersen C."/>
            <person name="Sorensen T."/>
            <person name="Nielsen M.R."/>
            <person name="Sondergaard T.E."/>
            <person name="Sorensen J.L."/>
            <person name="Fitzpatrick D.A."/>
            <person name="Frisvad J.C."/>
            <person name="Nielsen K.L."/>
        </authorList>
    </citation>
    <scope>NUCLEOTIDE SEQUENCE</scope>
    <source>
        <strain evidence="1">IBT 29495</strain>
    </source>
</reference>
<gene>
    <name evidence="1" type="ORF">N7463_000778</name>
</gene>
<accession>A0A9W9Y4Y9</accession>
<sequence length="69" mass="8172">MEPLYYDRIVLNPPLLVLTRGTRVRRRRRTDRFSGYRSRCERRSDPNSAFGFEFLLQLDEVTGLSYATS</sequence>
<reference evidence="1" key="1">
    <citation type="submission" date="2022-12" db="EMBL/GenBank/DDBJ databases">
        <authorList>
            <person name="Petersen C."/>
        </authorList>
    </citation>
    <scope>NUCLEOTIDE SEQUENCE</scope>
    <source>
        <strain evidence="1">IBT 29495</strain>
    </source>
</reference>
<dbReference type="AlphaFoldDB" id="A0A9W9Y4Y9"/>